<evidence type="ECO:0000313" key="4">
    <source>
        <dbReference type="Proteomes" id="UP000708148"/>
    </source>
</evidence>
<evidence type="ECO:0000313" key="3">
    <source>
        <dbReference type="EMBL" id="CAD7695865.1"/>
    </source>
</evidence>
<feature type="transmembrane region" description="Helical" evidence="2">
    <location>
        <begin position="411"/>
        <end position="435"/>
    </location>
</feature>
<feature type="transmembrane region" description="Helical" evidence="2">
    <location>
        <begin position="177"/>
        <end position="198"/>
    </location>
</feature>
<feature type="transmembrane region" description="Helical" evidence="2">
    <location>
        <begin position="111"/>
        <end position="128"/>
    </location>
</feature>
<feature type="transmembrane region" description="Helical" evidence="2">
    <location>
        <begin position="204"/>
        <end position="224"/>
    </location>
</feature>
<name>A0A8S1IR07_9CHLO</name>
<feature type="transmembrane region" description="Helical" evidence="2">
    <location>
        <begin position="460"/>
        <end position="482"/>
    </location>
</feature>
<dbReference type="EMBL" id="CAJHUC010000397">
    <property type="protein sequence ID" value="CAD7695865.1"/>
    <property type="molecule type" value="Genomic_DNA"/>
</dbReference>
<feature type="transmembrane region" description="Helical" evidence="2">
    <location>
        <begin position="503"/>
        <end position="525"/>
    </location>
</feature>
<evidence type="ECO:0000256" key="2">
    <source>
        <dbReference type="SAM" id="Phobius"/>
    </source>
</evidence>
<keyword evidence="2" id="KW-1133">Transmembrane helix</keyword>
<dbReference type="AlphaFoldDB" id="A0A8S1IR07"/>
<dbReference type="Proteomes" id="UP000708148">
    <property type="component" value="Unassembled WGS sequence"/>
</dbReference>
<gene>
    <name evidence="3" type="ORF">OSTQU699_LOCUS1226</name>
</gene>
<dbReference type="OrthoDB" id="10480571at2759"/>
<protein>
    <submittedName>
        <fullName evidence="3">Uncharacterized protein</fullName>
    </submittedName>
</protein>
<organism evidence="3 4">
    <name type="scientific">Ostreobium quekettii</name>
    <dbReference type="NCBI Taxonomy" id="121088"/>
    <lineage>
        <taxon>Eukaryota</taxon>
        <taxon>Viridiplantae</taxon>
        <taxon>Chlorophyta</taxon>
        <taxon>core chlorophytes</taxon>
        <taxon>Ulvophyceae</taxon>
        <taxon>TCBD clade</taxon>
        <taxon>Bryopsidales</taxon>
        <taxon>Ostreobineae</taxon>
        <taxon>Ostreobiaceae</taxon>
        <taxon>Ostreobium</taxon>
    </lineage>
</organism>
<keyword evidence="4" id="KW-1185">Reference proteome</keyword>
<accession>A0A8S1IR07</accession>
<feature type="transmembrane region" description="Helical" evidence="2">
    <location>
        <begin position="329"/>
        <end position="352"/>
    </location>
</feature>
<reference evidence="3" key="1">
    <citation type="submission" date="2020-12" db="EMBL/GenBank/DDBJ databases">
        <authorList>
            <person name="Iha C."/>
        </authorList>
    </citation>
    <scope>NUCLEOTIDE SEQUENCE</scope>
</reference>
<feature type="compositionally biased region" description="Low complexity" evidence="1">
    <location>
        <begin position="25"/>
        <end position="34"/>
    </location>
</feature>
<comment type="caution">
    <text evidence="3">The sequence shown here is derived from an EMBL/GenBank/DDBJ whole genome shotgun (WGS) entry which is preliminary data.</text>
</comment>
<keyword evidence="2" id="KW-0812">Transmembrane</keyword>
<evidence type="ECO:0000256" key="1">
    <source>
        <dbReference type="SAM" id="MobiDB-lite"/>
    </source>
</evidence>
<feature type="region of interest" description="Disordered" evidence="1">
    <location>
        <begin position="1"/>
        <end position="34"/>
    </location>
</feature>
<proteinExistence type="predicted"/>
<feature type="transmembrane region" description="Helical" evidence="2">
    <location>
        <begin position="140"/>
        <end position="156"/>
    </location>
</feature>
<sequence length="529" mass="57858">METGDEDAWGSDPSDLKQSPKFASVPGTPGTPGTPVVIEQGTAMGHQEVVAPKPLPESRVRWPNVPCVGDEDVYIFVNFCGLRARLNATPKKVSQDFASLTRTSSGSMWKALLIWPLALLAAFSPYLIPLRNHEGGYRRNWQHFALMMPITQMLILSSVPELAQAVGGIQLTVLEQALTVLIGTMFATLPVMVVGGLGTYPLRFTPILCTIPASWLVFLLLFLIGRPQFQDGSSKLKHFVVAIHVHNMFYIGGTVVLLYTMGFRSWGPTAQRFSTLLIPATRISVRKLMEVVLANVSTDLIPSAIFLAEFSIQSLVASILPGLPSLTTVLMVVGADLLSNFFHVFTMTPTFLRLRFWALRTLGGGRRDPNASNGCCSPLIRSSMPAYVTFGTIWEDPQGRQRRLIYKAGQLMSLELADVAAPLVWMAFATGIHALGYNNDHFGLGPGLKPLTGYDIMSGWQWSGILSGAEAVTAMAVIVAMGHYTQVSGVSLVKRVLVDNTGFLARMIFSKYIYIFSLLLMHSGVVDYI</sequence>
<keyword evidence="2" id="KW-0472">Membrane</keyword>
<feature type="transmembrane region" description="Helical" evidence="2">
    <location>
        <begin position="236"/>
        <end position="259"/>
    </location>
</feature>